<evidence type="ECO:0000313" key="4">
    <source>
        <dbReference type="Proteomes" id="UP000031386"/>
    </source>
</evidence>
<dbReference type="STRING" id="33033.NW74_02695"/>
<reference evidence="3 4" key="1">
    <citation type="submission" date="2014-10" db="EMBL/GenBank/DDBJ databases">
        <title>Complete genome sequence of Parvimonas micra KCOM 1535 (= ChDC B708).</title>
        <authorList>
            <person name="Kook J.-K."/>
            <person name="Park S.-N."/>
            <person name="Lim Y.K."/>
            <person name="Roh H."/>
        </authorList>
    </citation>
    <scope>NUCLEOTIDE SEQUENCE [LARGE SCALE GENOMIC DNA]</scope>
    <source>
        <strain evidence="4">KCOM 1535 / ChDC B708</strain>
    </source>
</reference>
<sequence length="378" mass="42599">MRKRNGILPNAKEHLGLVILIVFVSLFLIKNVFFNKNLNNDIMVLENPKTYDLNLSSKALVIKDEYLYYIGKNNIEVDNSKVGVDKEIGEVDVSKVDQNFKDYLAEKVQALQEQEDNKDSKVKNIDLEDVLKHIRDKDFSKTFDILSSDQNKTAFGKKYSSDKLFRYSLLNDTINSGKIVSKNSGVVLNKIDGLENVYDFSVIDSIDEKDFNFDNANNISNIDGIKIVDNLKYYLCIRVKAETLEDIDVDKSIKVNVGNSVATGIIKRVKKGSEYDLIVAQFSSAFNEIADKRFIDLNVIKTVSSSFELPLTALTSKDGEDYVLMVDSFGNIKRAKVNVKFIDKINSKVYIDSKNSSVGIFSNILKDASKVKEGAILK</sequence>
<dbReference type="EMBL" id="CP009761">
    <property type="protein sequence ID" value="AIZ36320.1"/>
    <property type="molecule type" value="Genomic_DNA"/>
</dbReference>
<keyword evidence="1" id="KW-0812">Transmembrane</keyword>
<dbReference type="Proteomes" id="UP000031386">
    <property type="component" value="Chromosome"/>
</dbReference>
<dbReference type="OrthoDB" id="1700589at2"/>
<dbReference type="Pfam" id="PF26011">
    <property type="entry name" value="Beta-barrel_RND_rel"/>
    <property type="match status" value="1"/>
</dbReference>
<gene>
    <name evidence="3" type="ORF">NW74_02695</name>
</gene>
<keyword evidence="1" id="KW-1133">Transmembrane helix</keyword>
<evidence type="ECO:0000259" key="2">
    <source>
        <dbReference type="Pfam" id="PF26011"/>
    </source>
</evidence>
<dbReference type="AlphaFoldDB" id="A0A0B4S0Q8"/>
<accession>A0A0B4S0Q8</accession>
<name>A0A0B4S0Q8_9FIRM</name>
<dbReference type="InterPro" id="IPR058729">
    <property type="entry name" value="Beta-barrel_RND-rel"/>
</dbReference>
<feature type="domain" description="RND related beta-barrel" evidence="2">
    <location>
        <begin position="233"/>
        <end position="301"/>
    </location>
</feature>
<evidence type="ECO:0000313" key="3">
    <source>
        <dbReference type="EMBL" id="AIZ36320.1"/>
    </source>
</evidence>
<keyword evidence="1" id="KW-0472">Membrane</keyword>
<proteinExistence type="predicted"/>
<organism evidence="3 4">
    <name type="scientific">Parvimonas micra</name>
    <dbReference type="NCBI Taxonomy" id="33033"/>
    <lineage>
        <taxon>Bacteria</taxon>
        <taxon>Bacillati</taxon>
        <taxon>Bacillota</taxon>
        <taxon>Tissierellia</taxon>
        <taxon>Tissierellales</taxon>
        <taxon>Peptoniphilaceae</taxon>
        <taxon>Parvimonas</taxon>
    </lineage>
</organism>
<keyword evidence="4" id="KW-1185">Reference proteome</keyword>
<dbReference type="RefSeq" id="WP_041953706.1">
    <property type="nucleotide sequence ID" value="NZ_CP009761.1"/>
</dbReference>
<evidence type="ECO:0000256" key="1">
    <source>
        <dbReference type="SAM" id="Phobius"/>
    </source>
</evidence>
<feature type="transmembrane region" description="Helical" evidence="1">
    <location>
        <begin position="15"/>
        <end position="34"/>
    </location>
</feature>
<dbReference type="KEGG" id="pmic:NW74_02695"/>
<protein>
    <recommendedName>
        <fullName evidence="2">RND related beta-barrel domain-containing protein</fullName>
    </recommendedName>
</protein>